<evidence type="ECO:0000313" key="2">
    <source>
        <dbReference type="Proteomes" id="UP000052167"/>
    </source>
</evidence>
<sequence>MKANRIPVRLLGSVRADQALRTKYCVSQQLVFQSVFMIAPSMTTPELTYFQRATSSLRASATISAS</sequence>
<reference evidence="1 2" key="1">
    <citation type="submission" date="2014-06" db="EMBL/GenBank/DDBJ databases">
        <title>Rhizobium pelagicum/R2-400B4.</title>
        <authorList>
            <person name="Kimes N.E."/>
            <person name="Lopez-Perez M."/>
        </authorList>
    </citation>
    <scope>NUCLEOTIDE SEQUENCE [LARGE SCALE GENOMIC DNA]</scope>
    <source>
        <strain evidence="1 2">R2-400B4</strain>
    </source>
</reference>
<evidence type="ECO:0000313" key="1">
    <source>
        <dbReference type="EMBL" id="KEQ05819.1"/>
    </source>
</evidence>
<comment type="caution">
    <text evidence="1">The sequence shown here is derived from an EMBL/GenBank/DDBJ whole genome shotgun (WGS) entry which is preliminary data.</text>
</comment>
<gene>
    <name evidence="1" type="ORF">GV68_07905</name>
</gene>
<dbReference type="Proteomes" id="UP000052167">
    <property type="component" value="Unassembled WGS sequence"/>
</dbReference>
<protein>
    <submittedName>
        <fullName evidence="1">Uncharacterized protein</fullName>
    </submittedName>
</protein>
<dbReference type="AlphaFoldDB" id="A0A922NZ39"/>
<keyword evidence="2" id="KW-1185">Reference proteome</keyword>
<proteinExistence type="predicted"/>
<organism evidence="1 2">
    <name type="scientific">Pseudorhizobium pelagicum</name>
    <dbReference type="NCBI Taxonomy" id="1509405"/>
    <lineage>
        <taxon>Bacteria</taxon>
        <taxon>Pseudomonadati</taxon>
        <taxon>Pseudomonadota</taxon>
        <taxon>Alphaproteobacteria</taxon>
        <taxon>Hyphomicrobiales</taxon>
        <taxon>Rhizobiaceae</taxon>
        <taxon>Rhizobium/Agrobacterium group</taxon>
        <taxon>Pseudorhizobium</taxon>
    </lineage>
</organism>
<name>A0A922NZ39_9HYPH</name>
<dbReference type="EMBL" id="JOKJ01000018">
    <property type="protein sequence ID" value="KEQ05819.1"/>
    <property type="molecule type" value="Genomic_DNA"/>
</dbReference>
<accession>A0A922NZ39</accession>